<proteinExistence type="predicted"/>
<dbReference type="Proteomes" id="UP000597656">
    <property type="component" value="Unassembled WGS sequence"/>
</dbReference>
<keyword evidence="2" id="KW-1185">Reference proteome</keyword>
<gene>
    <name evidence="1" type="ORF">GCM10011609_23700</name>
</gene>
<dbReference type="EMBL" id="BMNC01000003">
    <property type="protein sequence ID" value="GGM86460.1"/>
    <property type="molecule type" value="Genomic_DNA"/>
</dbReference>
<reference evidence="2" key="1">
    <citation type="journal article" date="2019" name="Int. J. Syst. Evol. Microbiol.">
        <title>The Global Catalogue of Microorganisms (GCM) 10K type strain sequencing project: providing services to taxonomists for standard genome sequencing and annotation.</title>
        <authorList>
            <consortium name="The Broad Institute Genomics Platform"/>
            <consortium name="The Broad Institute Genome Sequencing Center for Infectious Disease"/>
            <person name="Wu L."/>
            <person name="Ma J."/>
        </authorList>
    </citation>
    <scope>NUCLEOTIDE SEQUENCE [LARGE SCALE GENOMIC DNA]</scope>
    <source>
        <strain evidence="2">CGMCC 4.7319</strain>
    </source>
</reference>
<protein>
    <submittedName>
        <fullName evidence="1">Uncharacterized protein</fullName>
    </submittedName>
</protein>
<organism evidence="1 2">
    <name type="scientific">Lentzea pudingi</name>
    <dbReference type="NCBI Taxonomy" id="1789439"/>
    <lineage>
        <taxon>Bacteria</taxon>
        <taxon>Bacillati</taxon>
        <taxon>Actinomycetota</taxon>
        <taxon>Actinomycetes</taxon>
        <taxon>Pseudonocardiales</taxon>
        <taxon>Pseudonocardiaceae</taxon>
        <taxon>Lentzea</taxon>
    </lineage>
</organism>
<dbReference type="RefSeq" id="WP_229693293.1">
    <property type="nucleotide sequence ID" value="NZ_BMNC01000003.1"/>
</dbReference>
<accession>A0ABQ2HMU9</accession>
<evidence type="ECO:0000313" key="1">
    <source>
        <dbReference type="EMBL" id="GGM86460.1"/>
    </source>
</evidence>
<sequence>MTFRNRPPHAMTDAFTAAGFRTSRISEPPPVPQARDLFPDEHHLLATAPSFLFFVLQAE</sequence>
<name>A0ABQ2HMU9_9PSEU</name>
<evidence type="ECO:0000313" key="2">
    <source>
        <dbReference type="Proteomes" id="UP000597656"/>
    </source>
</evidence>
<comment type="caution">
    <text evidence="1">The sequence shown here is derived from an EMBL/GenBank/DDBJ whole genome shotgun (WGS) entry which is preliminary data.</text>
</comment>